<dbReference type="SMART" id="SM00267">
    <property type="entry name" value="GGDEF"/>
    <property type="match status" value="1"/>
</dbReference>
<dbReference type="InterPro" id="IPR043128">
    <property type="entry name" value="Rev_trsase/Diguanyl_cyclase"/>
</dbReference>
<gene>
    <name evidence="2" type="ORF">RBI_I00804</name>
</gene>
<name>A0ABP1WJ70_9FIRM</name>
<dbReference type="CDD" id="cd01949">
    <property type="entry name" value="GGDEF"/>
    <property type="match status" value="1"/>
</dbReference>
<reference evidence="2 3" key="1">
    <citation type="journal article" date="2014" name="Int. J. Syst. Evol. Microbiol.">
        <title>Complete genome of a new Firmicutes species belonging to the dominant human colonic microbiota ('Ruminococcus bicirculans') reveals two chromosomes and a selective capacity to utilize plant glucans.</title>
        <authorList>
            <consortium name="NISC Comparative Sequencing Program"/>
            <person name="Wegmann U."/>
            <person name="Louis P."/>
            <person name="Goesmann A."/>
            <person name="Henrissat B."/>
            <person name="Duncan S.H."/>
            <person name="Flint H.J."/>
        </authorList>
    </citation>
    <scope>NUCLEOTIDE SEQUENCE [LARGE SCALE GENOMIC DNA]</scope>
    <source>
        <strain evidence="2 3">80/3</strain>
    </source>
</reference>
<keyword evidence="3" id="KW-1185">Reference proteome</keyword>
<dbReference type="Pfam" id="PF00990">
    <property type="entry name" value="GGDEF"/>
    <property type="match status" value="1"/>
</dbReference>
<evidence type="ECO:0000313" key="2">
    <source>
        <dbReference type="EMBL" id="CCO04526.1"/>
    </source>
</evidence>
<dbReference type="PANTHER" id="PTHR45138:SF9">
    <property type="entry name" value="DIGUANYLATE CYCLASE DGCM-RELATED"/>
    <property type="match status" value="1"/>
</dbReference>
<dbReference type="InterPro" id="IPR050469">
    <property type="entry name" value="Diguanylate_Cyclase"/>
</dbReference>
<dbReference type="PANTHER" id="PTHR45138">
    <property type="entry name" value="REGULATORY COMPONENTS OF SENSORY TRANSDUCTION SYSTEM"/>
    <property type="match status" value="1"/>
</dbReference>
<dbReference type="Gene3D" id="3.30.70.270">
    <property type="match status" value="1"/>
</dbReference>
<feature type="domain" description="GGDEF" evidence="1">
    <location>
        <begin position="16"/>
        <end position="145"/>
    </location>
</feature>
<protein>
    <recommendedName>
        <fullName evidence="1">GGDEF domain-containing protein</fullName>
    </recommendedName>
</protein>
<dbReference type="SUPFAM" id="SSF55073">
    <property type="entry name" value="Nucleotide cyclase"/>
    <property type="match status" value="1"/>
</dbReference>
<dbReference type="EMBL" id="HF545616">
    <property type="protein sequence ID" value="CCO04526.1"/>
    <property type="molecule type" value="Genomic_DNA"/>
</dbReference>
<dbReference type="Proteomes" id="UP000027600">
    <property type="component" value="Chromosome I"/>
</dbReference>
<dbReference type="InterPro" id="IPR000160">
    <property type="entry name" value="GGDEF_dom"/>
</dbReference>
<proteinExistence type="predicted"/>
<organism evidence="2 3">
    <name type="scientific">Ruminococcus bicirculans</name>
    <name type="common">ex Wegman et al. 2014</name>
    <dbReference type="NCBI Taxonomy" id="1160721"/>
    <lineage>
        <taxon>Bacteria</taxon>
        <taxon>Bacillati</taxon>
        <taxon>Bacillota</taxon>
        <taxon>Clostridia</taxon>
        <taxon>Eubacteriales</taxon>
        <taxon>Oscillospiraceae</taxon>
        <taxon>Ruminococcus</taxon>
    </lineage>
</organism>
<sequence length="145" mass="16265">MKSWLHEKAQNAAPDDTAMVLRTDMDGLKAINDTFGHAEGDYGIRTVSNVVQSITSNDEICVRTGGDEFCLIGIGKYADDEPQRRTERFLKTLEAVGRSSDKPYEITASIGWASAPYSENVVSELLKTADERMYENKLMRKKNRI</sequence>
<dbReference type="InterPro" id="IPR029787">
    <property type="entry name" value="Nucleotide_cyclase"/>
</dbReference>
<accession>A0ABP1WJ70</accession>
<dbReference type="NCBIfam" id="TIGR00254">
    <property type="entry name" value="GGDEF"/>
    <property type="match status" value="1"/>
</dbReference>
<evidence type="ECO:0000259" key="1">
    <source>
        <dbReference type="PROSITE" id="PS50887"/>
    </source>
</evidence>
<evidence type="ECO:0000313" key="3">
    <source>
        <dbReference type="Proteomes" id="UP000027600"/>
    </source>
</evidence>
<dbReference type="PROSITE" id="PS50887">
    <property type="entry name" value="GGDEF"/>
    <property type="match status" value="1"/>
</dbReference>